<dbReference type="GO" id="GO:0015937">
    <property type="term" value="P:coenzyme A biosynthetic process"/>
    <property type="evidence" value="ECO:0007669"/>
    <property type="project" value="UniProtKB-UniRule"/>
</dbReference>
<evidence type="ECO:0000256" key="4">
    <source>
        <dbReference type="ARBA" id="ARBA00022993"/>
    </source>
</evidence>
<dbReference type="NCBIfam" id="NF010324">
    <property type="entry name" value="PRK13761.1"/>
    <property type="match status" value="1"/>
</dbReference>
<evidence type="ECO:0000256" key="2">
    <source>
        <dbReference type="ARBA" id="ARBA00022741"/>
    </source>
</evidence>
<dbReference type="EMBL" id="CP091092">
    <property type="protein sequence ID" value="WFN37931.1"/>
    <property type="molecule type" value="Genomic_DNA"/>
</dbReference>
<keyword evidence="4 5" id="KW-0173">Coenzyme A biosynthesis</keyword>
<dbReference type="InterPro" id="IPR038138">
    <property type="entry name" value="PPS/PS_sf"/>
</dbReference>
<comment type="caution">
    <text evidence="5">Lacks conserved residue(s) required for the propagation of feature annotation.</text>
</comment>
<comment type="catalytic activity">
    <reaction evidence="5">
        <text>(R)-4-phosphopantoate + beta-alanine + ATP = (R)-4'-phosphopantothenate + AMP + diphosphate + H(+)</text>
        <dbReference type="Rhea" id="RHEA:27930"/>
        <dbReference type="ChEBI" id="CHEBI:10986"/>
        <dbReference type="ChEBI" id="CHEBI:15378"/>
        <dbReference type="ChEBI" id="CHEBI:30616"/>
        <dbReference type="ChEBI" id="CHEBI:33019"/>
        <dbReference type="ChEBI" id="CHEBI:57966"/>
        <dbReference type="ChEBI" id="CHEBI:61294"/>
        <dbReference type="ChEBI" id="CHEBI:456215"/>
        <dbReference type="EC" id="6.3.2.36"/>
    </reaction>
</comment>
<reference evidence="6" key="1">
    <citation type="submission" date="2022-01" db="EMBL/GenBank/DDBJ databases">
        <title>Complete genome of Methanomicrobium antiquum DSM 21220.</title>
        <authorList>
            <person name="Chen S.-C."/>
            <person name="You Y.-T."/>
            <person name="Zhou Y.-Z."/>
            <person name="Lai M.-C."/>
        </authorList>
    </citation>
    <scope>NUCLEOTIDE SEQUENCE</scope>
    <source>
        <strain evidence="6">DSM 21220</strain>
    </source>
</reference>
<dbReference type="Proteomes" id="UP001218895">
    <property type="component" value="Chromosome"/>
</dbReference>
<feature type="binding site" evidence="5">
    <location>
        <begin position="176"/>
        <end position="178"/>
    </location>
    <ligand>
        <name>ATP</name>
        <dbReference type="ChEBI" id="CHEBI:30616"/>
    </ligand>
</feature>
<keyword evidence="3 5" id="KW-0067">ATP-binding</keyword>
<gene>
    <name evidence="6" type="ORF">L1994_05990</name>
</gene>
<name>A0AAF0JP07_9EURY</name>
<dbReference type="AlphaFoldDB" id="A0AAF0JP07"/>
<evidence type="ECO:0000256" key="1">
    <source>
        <dbReference type="ARBA" id="ARBA00022598"/>
    </source>
</evidence>
<proteinExistence type="inferred from homology"/>
<dbReference type="GeneID" id="79949930"/>
<dbReference type="GO" id="GO:0016881">
    <property type="term" value="F:acid-amino acid ligase activity"/>
    <property type="evidence" value="ECO:0007669"/>
    <property type="project" value="UniProtKB-UniRule"/>
</dbReference>
<dbReference type="InterPro" id="IPR002855">
    <property type="entry name" value="PPS/PS"/>
</dbReference>
<feature type="binding site" evidence="5">
    <location>
        <position position="15"/>
    </location>
    <ligand>
        <name>ATP</name>
        <dbReference type="ChEBI" id="CHEBI:30616"/>
    </ligand>
</feature>
<comment type="subunit">
    <text evidence="5">Homodimer.</text>
</comment>
<accession>A0AAF0JP07</accession>
<evidence type="ECO:0000256" key="3">
    <source>
        <dbReference type="ARBA" id="ARBA00022840"/>
    </source>
</evidence>
<protein>
    <recommendedName>
        <fullName evidence="5">4-phosphopantoate--beta-alanine ligase</fullName>
        <ecNumber evidence="5">6.3.2.36</ecNumber>
    </recommendedName>
    <alternativeName>
        <fullName evidence="5">Phosphopantothenate synthetase</fullName>
        <shortName evidence="5">PPS</shortName>
    </alternativeName>
</protein>
<feature type="binding site" evidence="5">
    <location>
        <begin position="182"/>
        <end position="183"/>
    </location>
    <ligand>
        <name>ATP</name>
        <dbReference type="ChEBI" id="CHEBI:30616"/>
    </ligand>
</feature>
<evidence type="ECO:0000313" key="6">
    <source>
        <dbReference type="EMBL" id="WFN37931.1"/>
    </source>
</evidence>
<evidence type="ECO:0000256" key="5">
    <source>
        <dbReference type="HAMAP-Rule" id="MF_02224"/>
    </source>
</evidence>
<dbReference type="EC" id="6.3.2.36" evidence="5"/>
<dbReference type="Gene3D" id="3.40.50.12640">
    <property type="entry name" value="Phosphopantoate/pantothenate synthetase"/>
    <property type="match status" value="1"/>
</dbReference>
<keyword evidence="1 5" id="KW-0436">Ligase</keyword>
<keyword evidence="7" id="KW-1185">Reference proteome</keyword>
<comment type="function">
    <text evidence="5">Catalyzes the condensation of (R)-4-phosphopantoate and beta-alanine to 4'-phosphopantothenate in the CoA biosynthesis pathway.</text>
</comment>
<dbReference type="NCBIfam" id="NF041123">
    <property type="entry name" value="phpantohe_syn_Arch"/>
    <property type="match status" value="1"/>
</dbReference>
<feature type="binding site" evidence="5">
    <location>
        <position position="37"/>
    </location>
    <ligand>
        <name>ATP</name>
        <dbReference type="ChEBI" id="CHEBI:30616"/>
    </ligand>
</feature>
<comment type="pathway">
    <text evidence="5">Cofactor biosynthesis; coenzyme A biosynthesis.</text>
</comment>
<dbReference type="GO" id="GO:0005524">
    <property type="term" value="F:ATP binding"/>
    <property type="evidence" value="ECO:0007669"/>
    <property type="project" value="UniProtKB-KW"/>
</dbReference>
<dbReference type="Pfam" id="PF02006">
    <property type="entry name" value="PPS_PS"/>
    <property type="match status" value="1"/>
</dbReference>
<organism evidence="6 7">
    <name type="scientific">Methanomicrobium antiquum</name>
    <dbReference type="NCBI Taxonomy" id="487686"/>
    <lineage>
        <taxon>Archaea</taxon>
        <taxon>Methanobacteriati</taxon>
        <taxon>Methanobacteriota</taxon>
        <taxon>Stenosarchaea group</taxon>
        <taxon>Methanomicrobia</taxon>
        <taxon>Methanomicrobiales</taxon>
        <taxon>Methanomicrobiaceae</taxon>
        <taxon>Methanomicrobium</taxon>
    </lineage>
</organism>
<keyword evidence="2 5" id="KW-0547">Nucleotide-binding</keyword>
<dbReference type="PANTHER" id="PTHR40695:SF1">
    <property type="entry name" value="4-PHOSPHOPANTOATE--BETA-ALANINE LIGASE"/>
    <property type="match status" value="1"/>
</dbReference>
<dbReference type="PANTHER" id="PTHR40695">
    <property type="entry name" value="4-PHOSPHOPANTOATE--BETA-ALANINE LIGASE"/>
    <property type="match status" value="1"/>
</dbReference>
<evidence type="ECO:0000313" key="7">
    <source>
        <dbReference type="Proteomes" id="UP001218895"/>
    </source>
</evidence>
<dbReference type="RefSeq" id="WP_278100770.1">
    <property type="nucleotide sequence ID" value="NZ_CP091092.1"/>
</dbReference>
<comment type="similarity">
    <text evidence="5">Belongs to the archaeal phosphopantothenate synthetase family.</text>
</comment>
<dbReference type="KEGG" id="manq:L1994_05990"/>
<sequence length="253" mass="27521">MIPKDHPRYHSLVRRENIANAALAGIVAMEGVGAHGRGEAFDYLIGEKTTKSAELAEKTAAALFLTAKKPVLSVNGNTAALAADLIKDFQQATGALVEVNLFHRTEERIEKITRLLEEKGVLVHKGEIKRLLPLSHDRALCSVDGIYSSDVILVPLEDGDRCEALVSMGKTVIAIDLNPLSRTAKTASLTIVDELTRALLTITNACKSLGEDEINRLACDFSDKKIQNKDILDNAVKDILENLSDALDRKVQA</sequence>
<dbReference type="HAMAP" id="MF_02224">
    <property type="entry name" value="PPS"/>
    <property type="match status" value="1"/>
</dbReference>